<dbReference type="GO" id="GO:0005829">
    <property type="term" value="C:cytosol"/>
    <property type="evidence" value="ECO:0007669"/>
    <property type="project" value="TreeGrafter"/>
</dbReference>
<evidence type="ECO:0000313" key="19">
    <source>
        <dbReference type="EMBL" id="PIV00196.1"/>
    </source>
</evidence>
<evidence type="ECO:0000256" key="14">
    <source>
        <dbReference type="ARBA" id="ARBA00047783"/>
    </source>
</evidence>
<keyword evidence="7 15" id="KW-0963">Cytoplasm</keyword>
<evidence type="ECO:0000256" key="9">
    <source>
        <dbReference type="ARBA" id="ARBA00022679"/>
    </source>
</evidence>
<dbReference type="PANTHER" id="PTHR46417:SF1">
    <property type="entry name" value="TRNA (GUANINE-N(1)-)-METHYLTRANSFERASE"/>
    <property type="match status" value="1"/>
</dbReference>
<dbReference type="EC" id="2.1.1.228" evidence="5 15"/>
<evidence type="ECO:0000256" key="11">
    <source>
        <dbReference type="ARBA" id="ARBA00022694"/>
    </source>
</evidence>
<dbReference type="InterPro" id="IPR016009">
    <property type="entry name" value="tRNA_MeTrfase_TRMD/TRM10"/>
</dbReference>
<comment type="similarity">
    <text evidence="3 15 17">Belongs to the RNA methyltransferase TrmD family.</text>
</comment>
<evidence type="ECO:0000256" key="4">
    <source>
        <dbReference type="ARBA" id="ARBA00011738"/>
    </source>
</evidence>
<dbReference type="NCBIfam" id="TIGR00088">
    <property type="entry name" value="trmD"/>
    <property type="match status" value="1"/>
</dbReference>
<evidence type="ECO:0000256" key="8">
    <source>
        <dbReference type="ARBA" id="ARBA00022603"/>
    </source>
</evidence>
<keyword evidence="10 15" id="KW-0949">S-adenosyl-L-methionine</keyword>
<dbReference type="InterPro" id="IPR002649">
    <property type="entry name" value="tRNA_m1G_MeTrfase_TrmD"/>
</dbReference>
<feature type="binding site" evidence="15 16">
    <location>
        <begin position="139"/>
        <end position="144"/>
    </location>
    <ligand>
        <name>S-adenosyl-L-methionine</name>
        <dbReference type="ChEBI" id="CHEBI:59789"/>
    </ligand>
</feature>
<accession>A0A2M7BAQ4</accession>
<dbReference type="SUPFAM" id="SSF75217">
    <property type="entry name" value="alpha/beta knot"/>
    <property type="match status" value="1"/>
</dbReference>
<evidence type="ECO:0000256" key="12">
    <source>
        <dbReference type="ARBA" id="ARBA00029736"/>
    </source>
</evidence>
<comment type="caution">
    <text evidence="19">The sequence shown here is derived from an EMBL/GenBank/DDBJ whole genome shotgun (WGS) entry which is preliminary data.</text>
</comment>
<dbReference type="Proteomes" id="UP000229631">
    <property type="component" value="Unassembled WGS sequence"/>
</dbReference>
<dbReference type="NCBIfam" id="NF000648">
    <property type="entry name" value="PRK00026.1"/>
    <property type="match status" value="1"/>
</dbReference>
<evidence type="ECO:0000256" key="15">
    <source>
        <dbReference type="HAMAP-Rule" id="MF_00605"/>
    </source>
</evidence>
<evidence type="ECO:0000256" key="16">
    <source>
        <dbReference type="PIRSR" id="PIRSR000386-1"/>
    </source>
</evidence>
<dbReference type="Gene3D" id="3.40.1280.10">
    <property type="match status" value="1"/>
</dbReference>
<dbReference type="GO" id="GO:0002939">
    <property type="term" value="P:tRNA N1-guanine methylation"/>
    <property type="evidence" value="ECO:0007669"/>
    <property type="project" value="TreeGrafter"/>
</dbReference>
<evidence type="ECO:0000313" key="20">
    <source>
        <dbReference type="Proteomes" id="UP000229631"/>
    </source>
</evidence>
<dbReference type="GO" id="GO:0052906">
    <property type="term" value="F:tRNA (guanine(37)-N1)-methyltransferase activity"/>
    <property type="evidence" value="ECO:0007669"/>
    <property type="project" value="UniProtKB-UniRule"/>
</dbReference>
<comment type="function">
    <text evidence="1 15 17">Specifically methylates guanosine-37 in various tRNAs.</text>
</comment>
<evidence type="ECO:0000256" key="7">
    <source>
        <dbReference type="ARBA" id="ARBA00022490"/>
    </source>
</evidence>
<dbReference type="InterPro" id="IPR029026">
    <property type="entry name" value="tRNA_m1G_MTases_N"/>
</dbReference>
<evidence type="ECO:0000256" key="1">
    <source>
        <dbReference type="ARBA" id="ARBA00002634"/>
    </source>
</evidence>
<sequence length="240" mass="27281">MMEIDILTLFPAMFKGPFDESILRRAQDKSLVQITIYNLRRWTDDKRGTVDDRPYGGGVGMVMMAAPIVKAIEEVKRQKLKGKSASQNLKVILLSPRGKVWKQEMALEYSKFDHLILICGHYEGVDERVREFIDEEISIGDYVLTGGEIPSMAIVDSIVRLIPGVLEKPDATNFESFSKSLNPSQSKSLLEYPQYTHPEDFRGLKVPSVLLSGDHGEIEKWRNEKALEITKKNRPDLIKD</sequence>
<evidence type="ECO:0000256" key="2">
    <source>
        <dbReference type="ARBA" id="ARBA00004496"/>
    </source>
</evidence>
<proteinExistence type="inferred from homology"/>
<dbReference type="InterPro" id="IPR023148">
    <property type="entry name" value="tRNA_m1G_MeTrfase_C_sf"/>
</dbReference>
<name>A0A2M7BAQ4_9BACT</name>
<evidence type="ECO:0000256" key="3">
    <source>
        <dbReference type="ARBA" id="ARBA00007630"/>
    </source>
</evidence>
<evidence type="ECO:0000256" key="17">
    <source>
        <dbReference type="RuleBase" id="RU003464"/>
    </source>
</evidence>
<gene>
    <name evidence="15" type="primary">trmD</name>
    <name evidence="19" type="ORF">COS54_03610</name>
</gene>
<keyword evidence="8 15" id="KW-0489">Methyltransferase</keyword>
<dbReference type="HAMAP" id="MF_00605">
    <property type="entry name" value="TrmD"/>
    <property type="match status" value="1"/>
</dbReference>
<comment type="subcellular location">
    <subcellularLocation>
        <location evidence="2 15 17">Cytoplasm</location>
    </subcellularLocation>
</comment>
<evidence type="ECO:0000256" key="10">
    <source>
        <dbReference type="ARBA" id="ARBA00022691"/>
    </source>
</evidence>
<dbReference type="PANTHER" id="PTHR46417">
    <property type="entry name" value="TRNA (GUANINE-N(1)-)-METHYLTRANSFERASE"/>
    <property type="match status" value="1"/>
</dbReference>
<evidence type="ECO:0000259" key="18">
    <source>
        <dbReference type="Pfam" id="PF01746"/>
    </source>
</evidence>
<keyword evidence="11 15" id="KW-0819">tRNA processing</keyword>
<dbReference type="Gene3D" id="1.10.1270.20">
    <property type="entry name" value="tRNA(m1g37)methyltransferase, domain 2"/>
    <property type="match status" value="1"/>
</dbReference>
<dbReference type="InterPro" id="IPR029028">
    <property type="entry name" value="Alpha/beta_knot_MTases"/>
</dbReference>
<comment type="subunit">
    <text evidence="4 15 17">Homodimer.</text>
</comment>
<evidence type="ECO:0000256" key="5">
    <source>
        <dbReference type="ARBA" id="ARBA00012807"/>
    </source>
</evidence>
<dbReference type="FunFam" id="3.40.1280.10:FF:000001">
    <property type="entry name" value="tRNA (guanine-N(1)-)-methyltransferase"/>
    <property type="match status" value="1"/>
</dbReference>
<organism evidence="19 20">
    <name type="scientific">Candidatus Shapirobacteria bacterium CG03_land_8_20_14_0_80_39_12</name>
    <dbReference type="NCBI Taxonomy" id="1974879"/>
    <lineage>
        <taxon>Bacteria</taxon>
        <taxon>Candidatus Shapironibacteriota</taxon>
    </lineage>
</organism>
<dbReference type="Pfam" id="PF01746">
    <property type="entry name" value="tRNA_m1G_MT"/>
    <property type="match status" value="1"/>
</dbReference>
<evidence type="ECO:0000256" key="13">
    <source>
        <dbReference type="ARBA" id="ARBA00033392"/>
    </source>
</evidence>
<feature type="domain" description="tRNA methyltransferase TRMD/TRM10-type" evidence="18">
    <location>
        <begin position="2"/>
        <end position="239"/>
    </location>
</feature>
<dbReference type="AlphaFoldDB" id="A0A2M7BAQ4"/>
<feature type="binding site" evidence="15 16">
    <location>
        <position position="120"/>
    </location>
    <ligand>
        <name>S-adenosyl-L-methionine</name>
        <dbReference type="ChEBI" id="CHEBI:59789"/>
    </ligand>
</feature>
<dbReference type="PIRSF" id="PIRSF000386">
    <property type="entry name" value="tRNA_mtase"/>
    <property type="match status" value="1"/>
</dbReference>
<dbReference type="CDD" id="cd18080">
    <property type="entry name" value="TrmD-like"/>
    <property type="match status" value="1"/>
</dbReference>
<comment type="catalytic activity">
    <reaction evidence="14 15 17">
        <text>guanosine(37) in tRNA + S-adenosyl-L-methionine = N(1)-methylguanosine(37) in tRNA + S-adenosyl-L-homocysteine + H(+)</text>
        <dbReference type="Rhea" id="RHEA:36899"/>
        <dbReference type="Rhea" id="RHEA-COMP:10145"/>
        <dbReference type="Rhea" id="RHEA-COMP:10147"/>
        <dbReference type="ChEBI" id="CHEBI:15378"/>
        <dbReference type="ChEBI" id="CHEBI:57856"/>
        <dbReference type="ChEBI" id="CHEBI:59789"/>
        <dbReference type="ChEBI" id="CHEBI:73542"/>
        <dbReference type="ChEBI" id="CHEBI:74269"/>
        <dbReference type="EC" id="2.1.1.228"/>
    </reaction>
</comment>
<keyword evidence="9 15" id="KW-0808">Transferase</keyword>
<dbReference type="EMBL" id="PEVC01000061">
    <property type="protein sequence ID" value="PIV00196.1"/>
    <property type="molecule type" value="Genomic_DNA"/>
</dbReference>
<evidence type="ECO:0000256" key="6">
    <source>
        <dbReference type="ARBA" id="ARBA00014679"/>
    </source>
</evidence>
<protein>
    <recommendedName>
        <fullName evidence="6 15">tRNA (guanine-N(1)-)-methyltransferase</fullName>
        <ecNumber evidence="5 15">2.1.1.228</ecNumber>
    </recommendedName>
    <alternativeName>
        <fullName evidence="12 15">M1G-methyltransferase</fullName>
    </alternativeName>
    <alternativeName>
        <fullName evidence="13 15">tRNA [GM37] methyltransferase</fullName>
    </alternativeName>
</protein>
<reference evidence="20" key="1">
    <citation type="submission" date="2017-09" db="EMBL/GenBank/DDBJ databases">
        <title>Depth-based differentiation of microbial function through sediment-hosted aquifers and enrichment of novel symbionts in the deep terrestrial subsurface.</title>
        <authorList>
            <person name="Probst A.J."/>
            <person name="Ladd B."/>
            <person name="Jarett J.K."/>
            <person name="Geller-Mcgrath D.E."/>
            <person name="Sieber C.M.K."/>
            <person name="Emerson J.B."/>
            <person name="Anantharaman K."/>
            <person name="Thomas B.C."/>
            <person name="Malmstrom R."/>
            <person name="Stieglmeier M."/>
            <person name="Klingl A."/>
            <person name="Woyke T."/>
            <person name="Ryan C.M."/>
            <person name="Banfield J.F."/>
        </authorList>
    </citation>
    <scope>NUCLEOTIDE SEQUENCE [LARGE SCALE GENOMIC DNA]</scope>
</reference>